<dbReference type="SUPFAM" id="SSF55681">
    <property type="entry name" value="Class II aaRS and biotin synthetases"/>
    <property type="match status" value="1"/>
</dbReference>
<keyword evidence="1 5" id="KW-0436">Ligase</keyword>
<sequence>MRQPLRVAKLRDEVVTPGQPWRYLEVVEETGSTNADLLARAEAGGDIDGVVLIAEHQTAGRGRMGRTWSAAPRAAILLSAGVPVGDVPVAHWGWLPLAAGVAVVDAVAAETDVRPGLKWPNDVVLGDRKLAGIFTQVTEPRTAVIVGIGLNVTLSAEEAGDPVAVSLLDAGVAAPDRDRLVSALLSELGRRVIAWRRAGGYDEQLVNDYRAKSTTIGATVSATLPGDRTLVGTAQSIDHEGRLVLDCGTETVALSAADIVHVRPHDGTAR</sequence>
<dbReference type="EC" id="6.3.4.15" evidence="3"/>
<keyword evidence="6" id="KW-1185">Reference proteome</keyword>
<evidence type="ECO:0000313" key="6">
    <source>
        <dbReference type="Proteomes" id="UP000467252"/>
    </source>
</evidence>
<dbReference type="CDD" id="cd16442">
    <property type="entry name" value="BPL"/>
    <property type="match status" value="1"/>
</dbReference>
<proteinExistence type="predicted"/>
<dbReference type="InterPro" id="IPR004143">
    <property type="entry name" value="BPL_LPL_catalytic"/>
</dbReference>
<evidence type="ECO:0000313" key="5">
    <source>
        <dbReference type="EMBL" id="BBY83001.1"/>
    </source>
</evidence>
<dbReference type="GO" id="GO:0005737">
    <property type="term" value="C:cytoplasm"/>
    <property type="evidence" value="ECO:0007669"/>
    <property type="project" value="TreeGrafter"/>
</dbReference>
<dbReference type="Pfam" id="PF02237">
    <property type="entry name" value="BPL_C"/>
    <property type="match status" value="1"/>
</dbReference>
<name>A0A7I7UQC8_MYCPV</name>
<dbReference type="Pfam" id="PF03099">
    <property type="entry name" value="BPL_LplA_LipB"/>
    <property type="match status" value="1"/>
</dbReference>
<evidence type="ECO:0000256" key="3">
    <source>
        <dbReference type="ARBA" id="ARBA00024227"/>
    </source>
</evidence>
<dbReference type="PANTHER" id="PTHR12835">
    <property type="entry name" value="BIOTIN PROTEIN LIGASE"/>
    <property type="match status" value="1"/>
</dbReference>
<keyword evidence="2" id="KW-0092">Biotin</keyword>
<dbReference type="Gene3D" id="3.30.930.10">
    <property type="entry name" value="Bira Bifunctional Protein, Domain 2"/>
    <property type="match status" value="1"/>
</dbReference>
<gene>
    <name evidence="5" type="primary">birA_2</name>
    <name evidence="5" type="ORF">MPUL_41590</name>
</gene>
<reference evidence="5 6" key="1">
    <citation type="journal article" date="2019" name="Emerg. Microbes Infect.">
        <title>Comprehensive subspecies identification of 175 nontuberculous mycobacteria species based on 7547 genomic profiles.</title>
        <authorList>
            <person name="Matsumoto Y."/>
            <person name="Kinjo T."/>
            <person name="Motooka D."/>
            <person name="Nabeya D."/>
            <person name="Jung N."/>
            <person name="Uechi K."/>
            <person name="Horii T."/>
            <person name="Iida T."/>
            <person name="Fujita J."/>
            <person name="Nakamura S."/>
        </authorList>
    </citation>
    <scope>NUCLEOTIDE SEQUENCE [LARGE SCALE GENOMIC DNA]</scope>
    <source>
        <strain evidence="5 6">JCM 6370</strain>
    </source>
</reference>
<dbReference type="AlphaFoldDB" id="A0A7I7UQC8"/>
<dbReference type="NCBIfam" id="TIGR00121">
    <property type="entry name" value="birA_ligase"/>
    <property type="match status" value="1"/>
</dbReference>
<dbReference type="EMBL" id="AP022599">
    <property type="protein sequence ID" value="BBY83001.1"/>
    <property type="molecule type" value="Genomic_DNA"/>
</dbReference>
<evidence type="ECO:0000256" key="2">
    <source>
        <dbReference type="ARBA" id="ARBA00023267"/>
    </source>
</evidence>
<dbReference type="InterPro" id="IPR045864">
    <property type="entry name" value="aa-tRNA-synth_II/BPL/LPL"/>
</dbReference>
<organism evidence="5 6">
    <name type="scientific">Mycolicibacterium pulveris</name>
    <name type="common">Mycobacterium pulveris</name>
    <dbReference type="NCBI Taxonomy" id="36813"/>
    <lineage>
        <taxon>Bacteria</taxon>
        <taxon>Bacillati</taxon>
        <taxon>Actinomycetota</taxon>
        <taxon>Actinomycetes</taxon>
        <taxon>Mycobacteriales</taxon>
        <taxon>Mycobacteriaceae</taxon>
        <taxon>Mycolicibacterium</taxon>
    </lineage>
</organism>
<dbReference type="InterPro" id="IPR003142">
    <property type="entry name" value="BPL_C"/>
</dbReference>
<accession>A0A7I7UQC8</accession>
<dbReference type="PROSITE" id="PS51733">
    <property type="entry name" value="BPL_LPL_CATALYTIC"/>
    <property type="match status" value="1"/>
</dbReference>
<dbReference type="PANTHER" id="PTHR12835:SF5">
    <property type="entry name" value="BIOTIN--PROTEIN LIGASE"/>
    <property type="match status" value="1"/>
</dbReference>
<evidence type="ECO:0000256" key="1">
    <source>
        <dbReference type="ARBA" id="ARBA00022598"/>
    </source>
</evidence>
<dbReference type="Gene3D" id="2.30.30.100">
    <property type="match status" value="1"/>
</dbReference>
<dbReference type="GO" id="GO:0004077">
    <property type="term" value="F:biotin--[biotin carboxyl-carrier protein] ligase activity"/>
    <property type="evidence" value="ECO:0007669"/>
    <property type="project" value="UniProtKB-EC"/>
</dbReference>
<dbReference type="Proteomes" id="UP000467252">
    <property type="component" value="Chromosome"/>
</dbReference>
<protein>
    <recommendedName>
        <fullName evidence="3">biotin--[biotin carboxyl-carrier protein] ligase</fullName>
        <ecNumber evidence="3">6.3.4.15</ecNumber>
    </recommendedName>
</protein>
<feature type="domain" description="BPL/LPL catalytic" evidence="4">
    <location>
        <begin position="8"/>
        <end position="196"/>
    </location>
</feature>
<dbReference type="InterPro" id="IPR004408">
    <property type="entry name" value="Biotin_CoA_COase_ligase"/>
</dbReference>
<evidence type="ECO:0000259" key="4">
    <source>
        <dbReference type="PROSITE" id="PS51733"/>
    </source>
</evidence>